<name>A0A382X495_9ZZZZ</name>
<evidence type="ECO:0000256" key="1">
    <source>
        <dbReference type="ARBA" id="ARBA00004997"/>
    </source>
</evidence>
<organism evidence="13">
    <name type="scientific">marine metagenome</name>
    <dbReference type="NCBI Taxonomy" id="408172"/>
    <lineage>
        <taxon>unclassified sequences</taxon>
        <taxon>metagenomes</taxon>
        <taxon>ecological metagenomes</taxon>
    </lineage>
</organism>
<comment type="pathway">
    <text evidence="1">Carbohydrate degradation; glycolysis; pyruvate from D-glyceraldehyde 3-phosphate: step 5/5.</text>
</comment>
<evidence type="ECO:0000256" key="5">
    <source>
        <dbReference type="ARBA" id="ARBA00022723"/>
    </source>
</evidence>
<dbReference type="AlphaFoldDB" id="A0A382X495"/>
<dbReference type="SUPFAM" id="SSF51621">
    <property type="entry name" value="Phosphoenolpyruvate/pyruvate domain"/>
    <property type="match status" value="1"/>
</dbReference>
<keyword evidence="10" id="KW-0324">Glycolysis</keyword>
<keyword evidence="4" id="KW-0808">Transferase</keyword>
<dbReference type="Pfam" id="PF00224">
    <property type="entry name" value="PK"/>
    <property type="match status" value="1"/>
</dbReference>
<evidence type="ECO:0000259" key="12">
    <source>
        <dbReference type="Pfam" id="PF00224"/>
    </source>
</evidence>
<keyword evidence="11" id="KW-0670">Pyruvate</keyword>
<evidence type="ECO:0000256" key="6">
    <source>
        <dbReference type="ARBA" id="ARBA00022741"/>
    </source>
</evidence>
<dbReference type="InterPro" id="IPR015793">
    <property type="entry name" value="Pyrv_Knase_brl"/>
</dbReference>
<gene>
    <name evidence="13" type="ORF">METZ01_LOCUS417925</name>
</gene>
<dbReference type="GO" id="GO:0000287">
    <property type="term" value="F:magnesium ion binding"/>
    <property type="evidence" value="ECO:0007669"/>
    <property type="project" value="InterPro"/>
</dbReference>
<dbReference type="EMBL" id="UINC01164295">
    <property type="protein sequence ID" value="SVD65071.1"/>
    <property type="molecule type" value="Genomic_DNA"/>
</dbReference>
<evidence type="ECO:0000256" key="7">
    <source>
        <dbReference type="ARBA" id="ARBA00022777"/>
    </source>
</evidence>
<keyword evidence="7" id="KW-0418">Kinase</keyword>
<evidence type="ECO:0000256" key="3">
    <source>
        <dbReference type="ARBA" id="ARBA00012142"/>
    </source>
</evidence>
<evidence type="ECO:0000256" key="10">
    <source>
        <dbReference type="ARBA" id="ARBA00023152"/>
    </source>
</evidence>
<dbReference type="Gene3D" id="2.40.33.10">
    <property type="entry name" value="PK beta-barrel domain-like"/>
    <property type="match status" value="1"/>
</dbReference>
<dbReference type="InterPro" id="IPR015806">
    <property type="entry name" value="Pyrv_Knase_insert_dom_sf"/>
</dbReference>
<evidence type="ECO:0000256" key="8">
    <source>
        <dbReference type="ARBA" id="ARBA00022840"/>
    </source>
</evidence>
<dbReference type="GO" id="GO:0030955">
    <property type="term" value="F:potassium ion binding"/>
    <property type="evidence" value="ECO:0007669"/>
    <property type="project" value="InterPro"/>
</dbReference>
<sequence>GLVGSNKAVDINRKINLDAMTKKDKVAFKIGLENGVSNFSLSFTNKLEDVEEIREIIGSKSNLISKIESIKGVLNLGEILPAVDQILIDRGDLSREVSIDKIPFIQRRIISFAKSKDVPVFVATNLLESMVKTISPTRAEVNDVASTLLMGASGLVLAAETAIGTYPVEAVNMVNSLIKQYERWTPESTFSDILDN</sequence>
<keyword evidence="5" id="KW-0479">Metal-binding</keyword>
<keyword evidence="9" id="KW-0460">Magnesium</keyword>
<dbReference type="InterPro" id="IPR015813">
    <property type="entry name" value="Pyrv/PenolPyrv_kinase-like_dom"/>
</dbReference>
<reference evidence="13" key="1">
    <citation type="submission" date="2018-05" db="EMBL/GenBank/DDBJ databases">
        <authorList>
            <person name="Lanie J.A."/>
            <person name="Ng W.-L."/>
            <person name="Kazmierczak K.M."/>
            <person name="Andrzejewski T.M."/>
            <person name="Davidsen T.M."/>
            <person name="Wayne K.J."/>
            <person name="Tettelin H."/>
            <person name="Glass J.I."/>
            <person name="Rusch D."/>
            <person name="Podicherti R."/>
            <person name="Tsui H.-C.T."/>
            <person name="Winkler M.E."/>
        </authorList>
    </citation>
    <scope>NUCLEOTIDE SEQUENCE</scope>
</reference>
<accession>A0A382X495</accession>
<dbReference type="GO" id="GO:0016301">
    <property type="term" value="F:kinase activity"/>
    <property type="evidence" value="ECO:0007669"/>
    <property type="project" value="UniProtKB-KW"/>
</dbReference>
<dbReference type="GO" id="GO:0004743">
    <property type="term" value="F:pyruvate kinase activity"/>
    <property type="evidence" value="ECO:0007669"/>
    <property type="project" value="UniProtKB-EC"/>
</dbReference>
<keyword evidence="6" id="KW-0547">Nucleotide-binding</keyword>
<feature type="domain" description="Pyruvate kinase barrel" evidence="12">
    <location>
        <begin position="1"/>
        <end position="171"/>
    </location>
</feature>
<proteinExistence type="inferred from homology"/>
<evidence type="ECO:0000256" key="4">
    <source>
        <dbReference type="ARBA" id="ARBA00022679"/>
    </source>
</evidence>
<dbReference type="PRINTS" id="PR01050">
    <property type="entry name" value="PYRUVTKNASE"/>
</dbReference>
<dbReference type="PANTHER" id="PTHR11817">
    <property type="entry name" value="PYRUVATE KINASE"/>
    <property type="match status" value="1"/>
</dbReference>
<evidence type="ECO:0000256" key="2">
    <source>
        <dbReference type="ARBA" id="ARBA00008663"/>
    </source>
</evidence>
<dbReference type="InterPro" id="IPR040442">
    <property type="entry name" value="Pyrv_kinase-like_dom_sf"/>
</dbReference>
<dbReference type="EC" id="2.7.1.40" evidence="3"/>
<dbReference type="UniPathway" id="UPA00109">
    <property type="reaction ID" value="UER00188"/>
</dbReference>
<feature type="non-terminal residue" evidence="13">
    <location>
        <position position="1"/>
    </location>
</feature>
<comment type="similarity">
    <text evidence="2">Belongs to the pyruvate kinase family.</text>
</comment>
<keyword evidence="8" id="KW-0067">ATP-binding</keyword>
<dbReference type="InterPro" id="IPR001697">
    <property type="entry name" value="Pyr_Knase"/>
</dbReference>
<evidence type="ECO:0000313" key="13">
    <source>
        <dbReference type="EMBL" id="SVD65071.1"/>
    </source>
</evidence>
<evidence type="ECO:0000256" key="11">
    <source>
        <dbReference type="ARBA" id="ARBA00023317"/>
    </source>
</evidence>
<dbReference type="GO" id="GO:0005524">
    <property type="term" value="F:ATP binding"/>
    <property type="evidence" value="ECO:0007669"/>
    <property type="project" value="UniProtKB-KW"/>
</dbReference>
<protein>
    <recommendedName>
        <fullName evidence="3">pyruvate kinase</fullName>
        <ecNumber evidence="3">2.7.1.40</ecNumber>
    </recommendedName>
</protein>
<evidence type="ECO:0000256" key="9">
    <source>
        <dbReference type="ARBA" id="ARBA00022842"/>
    </source>
</evidence>
<dbReference type="Gene3D" id="3.20.20.60">
    <property type="entry name" value="Phosphoenolpyruvate-binding domains"/>
    <property type="match status" value="1"/>
</dbReference>